<keyword evidence="1" id="KW-0472">Membrane</keyword>
<protein>
    <submittedName>
        <fullName evidence="5">EAL domain-containing protein</fullName>
    </submittedName>
</protein>
<organism evidence="5 6">
    <name type="scientific">Shewanella nanhaiensis</name>
    <dbReference type="NCBI Taxonomy" id="2864872"/>
    <lineage>
        <taxon>Bacteria</taxon>
        <taxon>Pseudomonadati</taxon>
        <taxon>Pseudomonadota</taxon>
        <taxon>Gammaproteobacteria</taxon>
        <taxon>Alteromonadales</taxon>
        <taxon>Shewanellaceae</taxon>
        <taxon>Shewanella</taxon>
    </lineage>
</organism>
<dbReference type="CDD" id="cd01949">
    <property type="entry name" value="GGDEF"/>
    <property type="match status" value="1"/>
</dbReference>
<dbReference type="InterPro" id="IPR052155">
    <property type="entry name" value="Biofilm_reg_signaling"/>
</dbReference>
<dbReference type="Pfam" id="PF00563">
    <property type="entry name" value="EAL"/>
    <property type="match status" value="1"/>
</dbReference>
<dbReference type="Pfam" id="PF08447">
    <property type="entry name" value="PAS_3"/>
    <property type="match status" value="1"/>
</dbReference>
<dbReference type="Pfam" id="PF00990">
    <property type="entry name" value="GGDEF"/>
    <property type="match status" value="1"/>
</dbReference>
<feature type="domain" description="PAS" evidence="2">
    <location>
        <begin position="240"/>
        <end position="312"/>
    </location>
</feature>
<dbReference type="SMART" id="SM00086">
    <property type="entry name" value="PAC"/>
    <property type="match status" value="1"/>
</dbReference>
<dbReference type="Gene3D" id="3.30.70.270">
    <property type="match status" value="1"/>
</dbReference>
<dbReference type="CDD" id="cd00130">
    <property type="entry name" value="PAS"/>
    <property type="match status" value="1"/>
</dbReference>
<dbReference type="Gene3D" id="3.30.450.20">
    <property type="entry name" value="PAS domain"/>
    <property type="match status" value="1"/>
</dbReference>
<feature type="domain" description="EAL" evidence="3">
    <location>
        <begin position="547"/>
        <end position="800"/>
    </location>
</feature>
<comment type="caution">
    <text evidence="5">The sequence shown here is derived from an EMBL/GenBank/DDBJ whole genome shotgun (WGS) entry which is preliminary data.</text>
</comment>
<dbReference type="InterPro" id="IPR001633">
    <property type="entry name" value="EAL_dom"/>
</dbReference>
<dbReference type="NCBIfam" id="TIGR00254">
    <property type="entry name" value="GGDEF"/>
    <property type="match status" value="1"/>
</dbReference>
<dbReference type="Proteomes" id="UP001195963">
    <property type="component" value="Unassembled WGS sequence"/>
</dbReference>
<evidence type="ECO:0000313" key="6">
    <source>
        <dbReference type="Proteomes" id="UP001195963"/>
    </source>
</evidence>
<dbReference type="InterPro" id="IPR029787">
    <property type="entry name" value="Nucleotide_cyclase"/>
</dbReference>
<evidence type="ECO:0000259" key="4">
    <source>
        <dbReference type="PROSITE" id="PS50887"/>
    </source>
</evidence>
<dbReference type="Gene3D" id="3.20.20.450">
    <property type="entry name" value="EAL domain"/>
    <property type="match status" value="1"/>
</dbReference>
<feature type="domain" description="GGDEF" evidence="4">
    <location>
        <begin position="399"/>
        <end position="538"/>
    </location>
</feature>
<keyword evidence="1" id="KW-0812">Transmembrane</keyword>
<name>A0ABS7E929_9GAMM</name>
<dbReference type="NCBIfam" id="TIGR00229">
    <property type="entry name" value="sensory_box"/>
    <property type="match status" value="1"/>
</dbReference>
<dbReference type="CDD" id="cd01948">
    <property type="entry name" value="EAL"/>
    <property type="match status" value="1"/>
</dbReference>
<dbReference type="PROSITE" id="PS50883">
    <property type="entry name" value="EAL"/>
    <property type="match status" value="1"/>
</dbReference>
<dbReference type="InterPro" id="IPR013655">
    <property type="entry name" value="PAS_fold_3"/>
</dbReference>
<dbReference type="InterPro" id="IPR000014">
    <property type="entry name" value="PAS"/>
</dbReference>
<dbReference type="PANTHER" id="PTHR44757">
    <property type="entry name" value="DIGUANYLATE CYCLASE DGCP"/>
    <property type="match status" value="1"/>
</dbReference>
<dbReference type="PANTHER" id="PTHR44757:SF2">
    <property type="entry name" value="BIOFILM ARCHITECTURE MAINTENANCE PROTEIN MBAA"/>
    <property type="match status" value="1"/>
</dbReference>
<gene>
    <name evidence="5" type="ORF">K0625_21115</name>
</gene>
<dbReference type="PROSITE" id="PS50887">
    <property type="entry name" value="GGDEF"/>
    <property type="match status" value="1"/>
</dbReference>
<feature type="transmembrane region" description="Helical" evidence="1">
    <location>
        <begin position="159"/>
        <end position="181"/>
    </location>
</feature>
<dbReference type="InterPro" id="IPR035965">
    <property type="entry name" value="PAS-like_dom_sf"/>
</dbReference>
<keyword evidence="6" id="KW-1185">Reference proteome</keyword>
<dbReference type="SMART" id="SM00267">
    <property type="entry name" value="GGDEF"/>
    <property type="match status" value="1"/>
</dbReference>
<dbReference type="InterPro" id="IPR043128">
    <property type="entry name" value="Rev_trsase/Diguanyl_cyclase"/>
</dbReference>
<proteinExistence type="predicted"/>
<sequence length="810" mass="92146">MTADYFYERSEKREEAISTEVAHIEQHLIRMQHIVESGLSMQDSARIEQEISLAAADLSIMVYTVLNSKSVIRFANHLVWRDSLATQVIDGYDLELHRRTIKESMPTTFVNSERLSIQTYYPLHTNFQNDKADLHDLIYMEYDISPLINKVDNDVQSSFIRSVAVSLIGILLFLLLLHIYLIRPLRTLGLKASSSTELPNGLGSNDKPVTAIFSEVVAIQEHLRDFSDKLNHSKKQLNDSQKRWLFAVEISKNGIWDWNLKSNEVFLSDRWKEMLGYEVHELKHELNTWQELLHPEDKIEALKLLNQYLNNEMEEFESVHRLKHKEGHYIWVLDRGMVVDWDETGAPVRMIGTHTDVSDDVRNQQAIIHQTKHDILTGLANRSALLDELYALKLHQQNDFAALFVIDLDNFKMINDALGHHRGDRILIKVAARLSSHFSTNVVIARLGSDEFVLLVKSLGDDLTSVNRRTVALASQIRQMVGRSFHITNQTINISASVGICVLSDLANMEPEQMLQHADLAMHQAKEKGRDAHAIYNREMEDIAQKSLWISSELKRAIVKEQLSLVFQPILDRDGAIVCAEVLLRWTHPEKGPISPAEFIPVAEGSGLIQEIGYWVLKETCYFIKRLKARGIVLSSVAINVSARQFNQELFVENLLAEIVEQGLAADTIELELTEYALLTNLDIIKQRMHVLKESGISIAIDDFGTGYSSLSYLQTLPLSRLKLDAAFVSKIGENDASNAIVKAIINMAHSLNLKVVAEGVETQEQHQFLRDHDCDTFQGYLFSRPLDEEAFIQSLLKRDMIQGARLTCL</sequence>
<dbReference type="SMART" id="SM00052">
    <property type="entry name" value="EAL"/>
    <property type="match status" value="1"/>
</dbReference>
<evidence type="ECO:0000313" key="5">
    <source>
        <dbReference type="EMBL" id="MBW8186125.1"/>
    </source>
</evidence>
<reference evidence="5 6" key="1">
    <citation type="submission" date="2021-07" db="EMBL/GenBank/DDBJ databases">
        <title>Shewanella sp. nov, isolated from SCS.</title>
        <authorList>
            <person name="Cao W.R."/>
        </authorList>
    </citation>
    <scope>NUCLEOTIDE SEQUENCE [LARGE SCALE GENOMIC DNA]</scope>
    <source>
        <strain evidence="5 6">NR704-98</strain>
    </source>
</reference>
<accession>A0ABS7E929</accession>
<evidence type="ECO:0000259" key="3">
    <source>
        <dbReference type="PROSITE" id="PS50883"/>
    </source>
</evidence>
<dbReference type="SUPFAM" id="SSF55073">
    <property type="entry name" value="Nucleotide cyclase"/>
    <property type="match status" value="1"/>
</dbReference>
<keyword evidence="1" id="KW-1133">Transmembrane helix</keyword>
<dbReference type="InterPro" id="IPR035919">
    <property type="entry name" value="EAL_sf"/>
</dbReference>
<dbReference type="SUPFAM" id="SSF141868">
    <property type="entry name" value="EAL domain-like"/>
    <property type="match status" value="1"/>
</dbReference>
<dbReference type="InterPro" id="IPR000160">
    <property type="entry name" value="GGDEF_dom"/>
</dbReference>
<dbReference type="SMART" id="SM00091">
    <property type="entry name" value="PAS"/>
    <property type="match status" value="1"/>
</dbReference>
<dbReference type="SUPFAM" id="SSF55785">
    <property type="entry name" value="PYP-like sensor domain (PAS domain)"/>
    <property type="match status" value="1"/>
</dbReference>
<evidence type="ECO:0000256" key="1">
    <source>
        <dbReference type="SAM" id="Phobius"/>
    </source>
</evidence>
<dbReference type="EMBL" id="JAHZST010000021">
    <property type="protein sequence ID" value="MBW8186125.1"/>
    <property type="molecule type" value="Genomic_DNA"/>
</dbReference>
<evidence type="ECO:0000259" key="2">
    <source>
        <dbReference type="PROSITE" id="PS50112"/>
    </source>
</evidence>
<dbReference type="InterPro" id="IPR001610">
    <property type="entry name" value="PAC"/>
</dbReference>
<dbReference type="PROSITE" id="PS50112">
    <property type="entry name" value="PAS"/>
    <property type="match status" value="1"/>
</dbReference>